<dbReference type="SMART" id="SM00320">
    <property type="entry name" value="WD40"/>
    <property type="match status" value="7"/>
</dbReference>
<evidence type="ECO:0000256" key="10">
    <source>
        <dbReference type="SAM" id="Coils"/>
    </source>
</evidence>
<evidence type="ECO:0000313" key="13">
    <source>
        <dbReference type="Proteomes" id="UP000237144"/>
    </source>
</evidence>
<accession>A0A2S5B4A3</accession>
<dbReference type="InterPro" id="IPR036322">
    <property type="entry name" value="WD40_repeat_dom_sf"/>
</dbReference>
<evidence type="ECO:0000313" key="12">
    <source>
        <dbReference type="EMBL" id="POY71612.1"/>
    </source>
</evidence>
<feature type="compositionally biased region" description="Polar residues" evidence="11">
    <location>
        <begin position="610"/>
        <end position="628"/>
    </location>
</feature>
<dbReference type="PANTHER" id="PTHR19855">
    <property type="entry name" value="WD40 REPEAT PROTEIN 12, 37"/>
    <property type="match status" value="1"/>
</dbReference>
<feature type="region of interest" description="Disordered" evidence="11">
    <location>
        <begin position="250"/>
        <end position="308"/>
    </location>
</feature>
<feature type="repeat" description="WD" evidence="9">
    <location>
        <begin position="785"/>
        <end position="807"/>
    </location>
</feature>
<keyword evidence="3" id="KW-0677">Repeat</keyword>
<evidence type="ECO:0000256" key="9">
    <source>
        <dbReference type="PROSITE-ProRule" id="PRU00221"/>
    </source>
</evidence>
<keyword evidence="2 9" id="KW-0853">WD repeat</keyword>
<name>A0A2S5B4A3_9BASI</name>
<comment type="subcellular location">
    <subcellularLocation>
        <location evidence="1">Mitochondrion outer membrane</location>
        <topology evidence="1">Peripheral membrane protein</topology>
        <orientation evidence="1">Cytoplasmic side</orientation>
    </subcellularLocation>
</comment>
<evidence type="ECO:0000256" key="11">
    <source>
        <dbReference type="SAM" id="MobiDB-lite"/>
    </source>
</evidence>
<dbReference type="GO" id="GO:0005741">
    <property type="term" value="C:mitochondrial outer membrane"/>
    <property type="evidence" value="ECO:0007669"/>
    <property type="project" value="UniProtKB-SubCell"/>
</dbReference>
<evidence type="ECO:0000256" key="4">
    <source>
        <dbReference type="ARBA" id="ARBA00022787"/>
    </source>
</evidence>
<dbReference type="OrthoDB" id="496at2759"/>
<evidence type="ECO:0000256" key="1">
    <source>
        <dbReference type="ARBA" id="ARBA00004570"/>
    </source>
</evidence>
<feature type="compositionally biased region" description="Low complexity" evidence="11">
    <location>
        <begin position="93"/>
        <end position="102"/>
    </location>
</feature>
<gene>
    <name evidence="12" type="ORF">BMF94_5305</name>
</gene>
<dbReference type="InterPro" id="IPR020472">
    <property type="entry name" value="WD40_PAC1"/>
</dbReference>
<feature type="compositionally biased region" description="Low complexity" evidence="11">
    <location>
        <begin position="294"/>
        <end position="303"/>
    </location>
</feature>
<keyword evidence="4" id="KW-1000">Mitochondrion outer membrane</keyword>
<keyword evidence="7" id="KW-0472">Membrane</keyword>
<comment type="caution">
    <text evidence="12">The sequence shown here is derived from an EMBL/GenBank/DDBJ whole genome shotgun (WGS) entry which is preliminary data.</text>
</comment>
<dbReference type="SUPFAM" id="SSF50978">
    <property type="entry name" value="WD40 repeat-like"/>
    <property type="match status" value="1"/>
</dbReference>
<dbReference type="Gene3D" id="2.130.10.10">
    <property type="entry name" value="YVTN repeat-like/Quinoprotein amine dehydrogenase"/>
    <property type="match status" value="3"/>
</dbReference>
<dbReference type="Gene3D" id="6.10.280.220">
    <property type="match status" value="1"/>
</dbReference>
<feature type="region of interest" description="Disordered" evidence="11">
    <location>
        <begin position="86"/>
        <end position="112"/>
    </location>
</feature>
<dbReference type="InterPro" id="IPR019775">
    <property type="entry name" value="WD40_repeat_CS"/>
</dbReference>
<proteinExistence type="inferred from homology"/>
<dbReference type="Pfam" id="PF00400">
    <property type="entry name" value="WD40"/>
    <property type="match status" value="4"/>
</dbReference>
<feature type="region of interest" description="Disordered" evidence="11">
    <location>
        <begin position="1"/>
        <end position="50"/>
    </location>
</feature>
<reference evidence="12 13" key="1">
    <citation type="journal article" date="2018" name="Front. Microbiol.">
        <title>Prospects for Fungal Bioremediation of Acidic Radioactive Waste Sites: Characterization and Genome Sequence of Rhodotorula taiwanensis MD1149.</title>
        <authorList>
            <person name="Tkavc R."/>
            <person name="Matrosova V.Y."/>
            <person name="Grichenko O.E."/>
            <person name="Gostincar C."/>
            <person name="Volpe R.P."/>
            <person name="Klimenkova P."/>
            <person name="Gaidamakova E.K."/>
            <person name="Zhou C.E."/>
            <person name="Stewart B.J."/>
            <person name="Lyman M.G."/>
            <person name="Malfatti S.A."/>
            <person name="Rubinfeld B."/>
            <person name="Courtot M."/>
            <person name="Singh J."/>
            <person name="Dalgard C.L."/>
            <person name="Hamilton T."/>
            <person name="Frey K.G."/>
            <person name="Gunde-Cimerman N."/>
            <person name="Dugan L."/>
            <person name="Daly M.J."/>
        </authorList>
    </citation>
    <scope>NUCLEOTIDE SEQUENCE [LARGE SCALE GENOMIC DNA]</scope>
    <source>
        <strain evidence="12 13">MD1149</strain>
    </source>
</reference>
<dbReference type="PROSITE" id="PS50082">
    <property type="entry name" value="WD_REPEATS_2"/>
    <property type="match status" value="6"/>
</dbReference>
<feature type="repeat" description="WD" evidence="9">
    <location>
        <begin position="808"/>
        <end position="847"/>
    </location>
</feature>
<feature type="region of interest" description="Disordered" evidence="11">
    <location>
        <begin position="412"/>
        <end position="460"/>
    </location>
</feature>
<feature type="region of interest" description="Disordered" evidence="11">
    <location>
        <begin position="610"/>
        <end position="630"/>
    </location>
</feature>
<dbReference type="PANTHER" id="PTHR19855:SF28">
    <property type="entry name" value="CCR4-ASSOCIATED FACTOR 4"/>
    <property type="match status" value="1"/>
</dbReference>
<feature type="compositionally biased region" description="Polar residues" evidence="11">
    <location>
        <begin position="437"/>
        <end position="446"/>
    </location>
</feature>
<feature type="repeat" description="WD" evidence="9">
    <location>
        <begin position="888"/>
        <end position="920"/>
    </location>
</feature>
<evidence type="ECO:0000256" key="3">
    <source>
        <dbReference type="ARBA" id="ARBA00022737"/>
    </source>
</evidence>
<dbReference type="CDD" id="cd00200">
    <property type="entry name" value="WD40"/>
    <property type="match status" value="1"/>
</dbReference>
<evidence type="ECO:0000256" key="2">
    <source>
        <dbReference type="ARBA" id="ARBA00022574"/>
    </source>
</evidence>
<dbReference type="AlphaFoldDB" id="A0A2S5B4A3"/>
<feature type="repeat" description="WD" evidence="9">
    <location>
        <begin position="636"/>
        <end position="675"/>
    </location>
</feature>
<dbReference type="STRING" id="741276.A0A2S5B4A3"/>
<keyword evidence="13" id="KW-1185">Reference proteome</keyword>
<keyword evidence="5 10" id="KW-0175">Coiled coil</keyword>
<evidence type="ECO:0000256" key="6">
    <source>
        <dbReference type="ARBA" id="ARBA00023128"/>
    </source>
</evidence>
<protein>
    <submittedName>
        <fullName evidence="12">Uncharacterized protein</fullName>
    </submittedName>
</protein>
<sequence length="920" mass="97116">MAPPSSGGDSGSGFLSGLKQVLIPDSQPVPQRSHHARTPSNSTTTTTTAAAAQDYGSQAVSNVLVDLAPRLVSSSARMLHPANISSHQATLSAAGAGTTHHPAGPPPPPDPRTLSLRRKLSYVRAGLALGRPNNPLQSWTDLSTQLYLRDRVDELLALPVPAAPFSLASTAAPATTTTAAIEGPPVVANPPRPDDPVPLIQGFLATVPAAQASKAERRRRRAEVSEKALGLSGGTRLGLRQRGERARGLLLGGIREGQEEDDETGDSRTGGGAPSTIGRRNRARRKPAGGGGDTAASDASTSSVPLETRADLEKDAREVAGDMSNVAVRRALLTGQIKDVEGKIAALEKVREDLRRGLLGLREEELELEDERELACPRSRLGRNPGRADFSCPAVEGIQSRLQRLPLDTVPSLTTNQTSADALGGATPTLGQHARSESASRLPTSSSRRRKGPAFLPSEHDDLPPNVAFMTLAGHLSPVIALDFTEPYGTLVSSSSDSSVRLWDLTTGTETGFLKGHKGLVKALQVEGNVCVSGGEDGGIRVWDLDKAEEMFYAGIVPGSASSSSTFPIEEDVFGPTGTIGTGGLVNGAAGLAGPNVEDDGLLREATSVRDGTTTDATPMAGETSTDPTEPCMRNLQGHTKSVTSLFFDGPTLVTGSSDSTLRQWDLTTGQCVQTMDILWAISNPLPASSVLYPASSYSHSANDPFALSFSQPGSGGGDFGGFSAATSSPPITPRKAYASSLRRQSSLFESPGAMAAPTTATYADGSWELYDDFVGGVMFWGYALASGTKDGCVRMWDMRTGQAHRTLVGHTGPVTCLQFDEYHLVSGSLDRTIRIWDLRTGAIADTLRYDHAVTSLQFDSRKVVAAAGENGVKVYNRTTMEHSSLQLNGHTAPAEKLRFMDRYLATGGRDAMVKIWALQ</sequence>
<evidence type="ECO:0000256" key="8">
    <source>
        <dbReference type="ARBA" id="ARBA00038415"/>
    </source>
</evidence>
<feature type="region of interest" description="Disordered" evidence="11">
    <location>
        <begin position="211"/>
        <end position="235"/>
    </location>
</feature>
<feature type="repeat" description="WD" evidence="9">
    <location>
        <begin position="514"/>
        <end position="553"/>
    </location>
</feature>
<dbReference type="PROSITE" id="PS50294">
    <property type="entry name" value="WD_REPEATS_REGION"/>
    <property type="match status" value="5"/>
</dbReference>
<dbReference type="InterPro" id="IPR001680">
    <property type="entry name" value="WD40_rpt"/>
</dbReference>
<dbReference type="PRINTS" id="PR00320">
    <property type="entry name" value="GPROTEINBRPT"/>
</dbReference>
<evidence type="ECO:0000256" key="7">
    <source>
        <dbReference type="ARBA" id="ARBA00023136"/>
    </source>
</evidence>
<comment type="similarity">
    <text evidence="8">Belongs to the WD repeat MDV1/CAF4 family.</text>
</comment>
<dbReference type="InterPro" id="IPR015943">
    <property type="entry name" value="WD40/YVTN_repeat-like_dom_sf"/>
</dbReference>
<dbReference type="EMBL" id="PJQD01000075">
    <property type="protein sequence ID" value="POY71612.1"/>
    <property type="molecule type" value="Genomic_DNA"/>
</dbReference>
<feature type="coiled-coil region" evidence="10">
    <location>
        <begin position="337"/>
        <end position="371"/>
    </location>
</feature>
<dbReference type="PROSITE" id="PS00678">
    <property type="entry name" value="WD_REPEATS_1"/>
    <property type="match status" value="3"/>
</dbReference>
<keyword evidence="6" id="KW-0496">Mitochondrion</keyword>
<feature type="repeat" description="WD" evidence="9">
    <location>
        <begin position="472"/>
        <end position="513"/>
    </location>
</feature>
<dbReference type="Proteomes" id="UP000237144">
    <property type="component" value="Unassembled WGS sequence"/>
</dbReference>
<evidence type="ECO:0000256" key="5">
    <source>
        <dbReference type="ARBA" id="ARBA00023054"/>
    </source>
</evidence>
<organism evidence="12 13">
    <name type="scientific">Rhodotorula taiwanensis</name>
    <dbReference type="NCBI Taxonomy" id="741276"/>
    <lineage>
        <taxon>Eukaryota</taxon>
        <taxon>Fungi</taxon>
        <taxon>Dikarya</taxon>
        <taxon>Basidiomycota</taxon>
        <taxon>Pucciniomycotina</taxon>
        <taxon>Microbotryomycetes</taxon>
        <taxon>Sporidiobolales</taxon>
        <taxon>Sporidiobolaceae</taxon>
        <taxon>Rhodotorula</taxon>
    </lineage>
</organism>